<evidence type="ECO:0000259" key="7">
    <source>
        <dbReference type="Pfam" id="PF00171"/>
    </source>
</evidence>
<evidence type="ECO:0000313" key="8">
    <source>
        <dbReference type="EMBL" id="MBD8488215.1"/>
    </source>
</evidence>
<feature type="active site" evidence="5">
    <location>
        <position position="267"/>
    </location>
</feature>
<dbReference type="InterPro" id="IPR044638">
    <property type="entry name" value="ALDH7A1-like"/>
</dbReference>
<reference evidence="8 9" key="1">
    <citation type="submission" date="2020-09" db="EMBL/GenBank/DDBJ databases">
        <title>Echinicola sp. CAU 1574 isolated from sand of Sido Beach.</title>
        <authorList>
            <person name="Kim W."/>
        </authorList>
    </citation>
    <scope>NUCLEOTIDE SEQUENCE [LARGE SCALE GENOMIC DNA]</scope>
    <source>
        <strain evidence="8 9">CAU 1574</strain>
    </source>
</reference>
<proteinExistence type="inferred from homology"/>
<evidence type="ECO:0000256" key="3">
    <source>
        <dbReference type="ARBA" id="ARBA00023027"/>
    </source>
</evidence>
<dbReference type="InterPro" id="IPR016161">
    <property type="entry name" value="Ald_DH/histidinol_DH"/>
</dbReference>
<dbReference type="Gene3D" id="3.40.309.10">
    <property type="entry name" value="Aldehyde Dehydrogenase, Chain A, domain 2"/>
    <property type="match status" value="1"/>
</dbReference>
<dbReference type="PROSITE" id="PS00687">
    <property type="entry name" value="ALDEHYDE_DEHYDR_GLU"/>
    <property type="match status" value="1"/>
</dbReference>
<dbReference type="Proteomes" id="UP000647133">
    <property type="component" value="Unassembled WGS sequence"/>
</dbReference>
<dbReference type="InterPro" id="IPR029510">
    <property type="entry name" value="Ald_DH_CS_GLU"/>
</dbReference>
<evidence type="ECO:0000256" key="6">
    <source>
        <dbReference type="RuleBase" id="RU003345"/>
    </source>
</evidence>
<dbReference type="Pfam" id="PF00171">
    <property type="entry name" value="Aldedh"/>
    <property type="match status" value="1"/>
</dbReference>
<dbReference type="CDD" id="cd07130">
    <property type="entry name" value="ALDH_F7_AASADH"/>
    <property type="match status" value="1"/>
</dbReference>
<feature type="domain" description="Aldehyde dehydrogenase" evidence="7">
    <location>
        <begin position="38"/>
        <end position="495"/>
    </location>
</feature>
<name>A0ABR9AHM8_9BACT</name>
<keyword evidence="3" id="KW-0520">NAD</keyword>
<comment type="subunit">
    <text evidence="1">Homotetramer.</text>
</comment>
<evidence type="ECO:0000313" key="9">
    <source>
        <dbReference type="Proteomes" id="UP000647133"/>
    </source>
</evidence>
<dbReference type="SUPFAM" id="SSF53720">
    <property type="entry name" value="ALDH-like"/>
    <property type="match status" value="1"/>
</dbReference>
<dbReference type="PANTHER" id="PTHR43521">
    <property type="entry name" value="ALPHA-AMINOADIPIC SEMIALDEHYDE DEHYDROGENASE"/>
    <property type="match status" value="1"/>
</dbReference>
<accession>A0ABR9AHM8</accession>
<protein>
    <recommendedName>
        <fullName evidence="4">aldehyde dehydrogenase (NAD(+))</fullName>
        <ecNumber evidence="4">1.2.1.3</ecNumber>
    </recommendedName>
</protein>
<evidence type="ECO:0000256" key="2">
    <source>
        <dbReference type="ARBA" id="ARBA00023002"/>
    </source>
</evidence>
<comment type="similarity">
    <text evidence="6">Belongs to the aldehyde dehydrogenase family.</text>
</comment>
<comment type="caution">
    <text evidence="8">The sequence shown here is derived from an EMBL/GenBank/DDBJ whole genome shotgun (WGS) entry which is preliminary data.</text>
</comment>
<dbReference type="InterPro" id="IPR015590">
    <property type="entry name" value="Aldehyde_DH_dom"/>
</dbReference>
<dbReference type="EMBL" id="JACYTQ010000002">
    <property type="protein sequence ID" value="MBD8488215.1"/>
    <property type="molecule type" value="Genomic_DNA"/>
</dbReference>
<organism evidence="8 9">
    <name type="scientific">Echinicola arenosa</name>
    <dbReference type="NCBI Taxonomy" id="2774144"/>
    <lineage>
        <taxon>Bacteria</taxon>
        <taxon>Pseudomonadati</taxon>
        <taxon>Bacteroidota</taxon>
        <taxon>Cytophagia</taxon>
        <taxon>Cytophagales</taxon>
        <taxon>Cyclobacteriaceae</taxon>
        <taxon>Echinicola</taxon>
    </lineage>
</organism>
<dbReference type="RefSeq" id="WP_192009101.1">
    <property type="nucleotide sequence ID" value="NZ_JACYTQ010000002.1"/>
</dbReference>
<sequence>MEEKFEVKALLEQLGINEVNKGTWTGVEYIDLKGEWLVSKSPVDGKEIGKVQVTSREAYELVMEKAEKAFKVWRKVPAPQRGEVVRQIGIALREKKEALGKLVSYEMGKSYQEGLGEVQEMIDICDFAVGLSRQLYGLAMHSERPGHRMYEQWHPLGIVGVISAFNFPVAVWSWNTMIAWVCGDVCVWKPSEKTPLTSLACQNIAAEVFNKNGFSEGISCLLIGDANVGAFLAQDPRVALVSATGSTRMGKSVGEVVGGRLGRVLLELGGNNAIIITENADLDVAIRGALFGAVGTAGQRCTSTRRLIIHDSVYEEVKERLVSAYSKLVIGDPLNEKNHIGPLIDVDAVDNYLSAIERVKAEGGKELVEGGVLNGEGFESGCYVKPCVFEVENHFQVVQQETFAPILYLIKYNELEEAVSCQNGVPQGLSSAMMTMNMREAEYFLSVEGSDCGIANVNIGTSGAEIGGAFGGEKETGGGRESGSDAWKAYMRRQTNTINYSAELPLAQGIKFDI</sequence>
<dbReference type="InterPro" id="IPR016163">
    <property type="entry name" value="Ald_DH_C"/>
</dbReference>
<dbReference type="EC" id="1.2.1.3" evidence="4"/>
<dbReference type="Gene3D" id="3.40.605.10">
    <property type="entry name" value="Aldehyde Dehydrogenase, Chain A, domain 1"/>
    <property type="match status" value="1"/>
</dbReference>
<gene>
    <name evidence="8" type="ORF">IFO69_05605</name>
</gene>
<keyword evidence="2 6" id="KW-0560">Oxidoreductase</keyword>
<evidence type="ECO:0000256" key="4">
    <source>
        <dbReference type="ARBA" id="ARBA00024226"/>
    </source>
</evidence>
<dbReference type="InterPro" id="IPR016162">
    <property type="entry name" value="Ald_DH_N"/>
</dbReference>
<dbReference type="PANTHER" id="PTHR43521:SF1">
    <property type="entry name" value="ALPHA-AMINOADIPIC SEMIALDEHYDE DEHYDROGENASE"/>
    <property type="match status" value="1"/>
</dbReference>
<evidence type="ECO:0000256" key="5">
    <source>
        <dbReference type="PROSITE-ProRule" id="PRU10007"/>
    </source>
</evidence>
<evidence type="ECO:0000256" key="1">
    <source>
        <dbReference type="ARBA" id="ARBA00011881"/>
    </source>
</evidence>
<keyword evidence="9" id="KW-1185">Reference proteome</keyword>